<evidence type="ECO:0000256" key="7">
    <source>
        <dbReference type="ARBA" id="ARBA00023237"/>
    </source>
</evidence>
<keyword evidence="8" id="KW-0175">Coiled coil</keyword>
<keyword evidence="6" id="KW-0472">Membrane</keyword>
<feature type="signal peptide" evidence="9">
    <location>
        <begin position="1"/>
        <end position="26"/>
    </location>
</feature>
<dbReference type="InterPro" id="IPR003423">
    <property type="entry name" value="OMP_efflux"/>
</dbReference>
<dbReference type="PANTHER" id="PTHR30026">
    <property type="entry name" value="OUTER MEMBRANE PROTEIN TOLC"/>
    <property type="match status" value="1"/>
</dbReference>
<dbReference type="RefSeq" id="WP_080524031.1">
    <property type="nucleotide sequence ID" value="NZ_LPUF01000003.1"/>
</dbReference>
<dbReference type="OrthoDB" id="9815517at2"/>
<name>A0A1V8M2Z5_9GAMM</name>
<keyword evidence="9" id="KW-0732">Signal</keyword>
<dbReference type="STRING" id="1420851.AU255_16560"/>
<evidence type="ECO:0000256" key="6">
    <source>
        <dbReference type="ARBA" id="ARBA00023136"/>
    </source>
</evidence>
<dbReference type="Gene3D" id="1.20.1600.10">
    <property type="entry name" value="Outer membrane efflux proteins (OEP)"/>
    <property type="match status" value="1"/>
</dbReference>
<dbReference type="Pfam" id="PF02321">
    <property type="entry name" value="OEP"/>
    <property type="match status" value="2"/>
</dbReference>
<comment type="subcellular location">
    <subcellularLocation>
        <location evidence="1">Cell outer membrane</location>
    </subcellularLocation>
</comment>
<evidence type="ECO:0000313" key="11">
    <source>
        <dbReference type="Proteomes" id="UP000191980"/>
    </source>
</evidence>
<dbReference type="GO" id="GO:0009279">
    <property type="term" value="C:cell outer membrane"/>
    <property type="evidence" value="ECO:0007669"/>
    <property type="project" value="UniProtKB-SubCell"/>
</dbReference>
<sequence>MKHKTKHLISTSLCFALSTFTICSFATGNNDSPLQSELTQKELSNNNALTLDAPLDLSQTINLALARNPDMHITQQRIAIAQAQVGESLAAFYPQLKGRVGYEYSNNPAQVFGMIVAQSDFQQEDFANINNPGGRTNFRPEIIANLSLFNGGQDYYRYKVAELGVEISELERTSLHNNLVQMVTDNFYVLSVAKENQSIAQRAKDAVEHELKNAQIRYQEGTTLKSDVLSLQVRLANTEEWLIKATNGIEMAKTGLRTLLDLDTFSPVETINPDIKELPAPPSSIQDALMTATVNRPEIQMAEKLVATRTQQVKIAQGEYLPRVGAYVSYGGNSENGSIASNQDNVTTGIALEMDLFSGFGTQQRVKQAESRLKEAQQQARKVTLQINQEVTNTYLALADAIQRYKVATTSVTAADEAFRLVTAQFQAGTASVTRYIEAEVAQDQANARTISARFDTFRAYAALQRVTGTPE</sequence>
<organism evidence="10 11">
    <name type="scientific">Methyloprofundus sedimenti</name>
    <dbReference type="NCBI Taxonomy" id="1420851"/>
    <lineage>
        <taxon>Bacteria</taxon>
        <taxon>Pseudomonadati</taxon>
        <taxon>Pseudomonadota</taxon>
        <taxon>Gammaproteobacteria</taxon>
        <taxon>Methylococcales</taxon>
        <taxon>Methylococcaceae</taxon>
        <taxon>Methyloprofundus</taxon>
    </lineage>
</organism>
<dbReference type="GO" id="GO:0015562">
    <property type="term" value="F:efflux transmembrane transporter activity"/>
    <property type="evidence" value="ECO:0007669"/>
    <property type="project" value="InterPro"/>
</dbReference>
<dbReference type="SUPFAM" id="SSF56954">
    <property type="entry name" value="Outer membrane efflux proteins (OEP)"/>
    <property type="match status" value="1"/>
</dbReference>
<evidence type="ECO:0000256" key="5">
    <source>
        <dbReference type="ARBA" id="ARBA00022692"/>
    </source>
</evidence>
<comment type="similarity">
    <text evidence="2">Belongs to the outer membrane factor (OMF) (TC 1.B.17) family.</text>
</comment>
<comment type="caution">
    <text evidence="10">The sequence shown here is derived from an EMBL/GenBank/DDBJ whole genome shotgun (WGS) entry which is preliminary data.</text>
</comment>
<dbReference type="InterPro" id="IPR051906">
    <property type="entry name" value="TolC-like"/>
</dbReference>
<reference evidence="10 11" key="1">
    <citation type="submission" date="2015-12" db="EMBL/GenBank/DDBJ databases">
        <authorList>
            <person name="Shamseldin A."/>
            <person name="Moawad H."/>
            <person name="Abd El-Rahim W.M."/>
            <person name="Sadowsky M.J."/>
        </authorList>
    </citation>
    <scope>NUCLEOTIDE SEQUENCE [LARGE SCALE GENOMIC DNA]</scope>
    <source>
        <strain evidence="10 11">WF1</strain>
    </source>
</reference>
<proteinExistence type="inferred from homology"/>
<keyword evidence="4" id="KW-1134">Transmembrane beta strand</keyword>
<keyword evidence="5" id="KW-0812">Transmembrane</keyword>
<dbReference type="GO" id="GO:1990281">
    <property type="term" value="C:efflux pump complex"/>
    <property type="evidence" value="ECO:0007669"/>
    <property type="project" value="TreeGrafter"/>
</dbReference>
<evidence type="ECO:0000256" key="4">
    <source>
        <dbReference type="ARBA" id="ARBA00022452"/>
    </source>
</evidence>
<dbReference type="PANTHER" id="PTHR30026:SF20">
    <property type="entry name" value="OUTER MEMBRANE PROTEIN TOLC"/>
    <property type="match status" value="1"/>
</dbReference>
<evidence type="ECO:0000256" key="2">
    <source>
        <dbReference type="ARBA" id="ARBA00007613"/>
    </source>
</evidence>
<dbReference type="GO" id="GO:0015288">
    <property type="term" value="F:porin activity"/>
    <property type="evidence" value="ECO:0007669"/>
    <property type="project" value="TreeGrafter"/>
</dbReference>
<keyword evidence="3" id="KW-0813">Transport</keyword>
<evidence type="ECO:0000256" key="3">
    <source>
        <dbReference type="ARBA" id="ARBA00022448"/>
    </source>
</evidence>
<keyword evidence="7" id="KW-0998">Cell outer membrane</keyword>
<evidence type="ECO:0008006" key="12">
    <source>
        <dbReference type="Google" id="ProtNLM"/>
    </source>
</evidence>
<evidence type="ECO:0000313" key="10">
    <source>
        <dbReference type="EMBL" id="OQK15803.1"/>
    </source>
</evidence>
<evidence type="ECO:0000256" key="8">
    <source>
        <dbReference type="SAM" id="Coils"/>
    </source>
</evidence>
<evidence type="ECO:0000256" key="1">
    <source>
        <dbReference type="ARBA" id="ARBA00004442"/>
    </source>
</evidence>
<dbReference type="EMBL" id="LPUF01000003">
    <property type="protein sequence ID" value="OQK15803.1"/>
    <property type="molecule type" value="Genomic_DNA"/>
</dbReference>
<dbReference type="AlphaFoldDB" id="A0A1V8M2Z5"/>
<gene>
    <name evidence="10" type="ORF">AU255_16560</name>
</gene>
<feature type="coiled-coil region" evidence="8">
    <location>
        <begin position="366"/>
        <end position="393"/>
    </location>
</feature>
<dbReference type="Proteomes" id="UP000191980">
    <property type="component" value="Unassembled WGS sequence"/>
</dbReference>
<evidence type="ECO:0000256" key="9">
    <source>
        <dbReference type="SAM" id="SignalP"/>
    </source>
</evidence>
<keyword evidence="11" id="KW-1185">Reference proteome</keyword>
<protein>
    <recommendedName>
        <fullName evidence="12">Transporter</fullName>
    </recommendedName>
</protein>
<accession>A0A1V8M2Z5</accession>
<feature type="chain" id="PRO_5012957989" description="Transporter" evidence="9">
    <location>
        <begin position="27"/>
        <end position="472"/>
    </location>
</feature>